<evidence type="ECO:0000256" key="1">
    <source>
        <dbReference type="SAM" id="Phobius"/>
    </source>
</evidence>
<evidence type="ECO:0000259" key="2">
    <source>
        <dbReference type="Pfam" id="PF08719"/>
    </source>
</evidence>
<dbReference type="InterPro" id="IPR037238">
    <property type="entry name" value="YbiA-like_sf"/>
</dbReference>
<dbReference type="CDD" id="cd15457">
    <property type="entry name" value="NADAR"/>
    <property type="match status" value="1"/>
</dbReference>
<dbReference type="Gene3D" id="1.10.357.40">
    <property type="entry name" value="YbiA-like"/>
    <property type="match status" value="1"/>
</dbReference>
<dbReference type="OrthoDB" id="206452at2759"/>
<feature type="transmembrane region" description="Helical" evidence="1">
    <location>
        <begin position="632"/>
        <end position="650"/>
    </location>
</feature>
<dbReference type="EMBL" id="CAJEWN010000117">
    <property type="protein sequence ID" value="CAD2166332.1"/>
    <property type="molecule type" value="Genomic_DNA"/>
</dbReference>
<keyword evidence="1" id="KW-0812">Transmembrane</keyword>
<comment type="caution">
    <text evidence="3">The sequence shown here is derived from an EMBL/GenBank/DDBJ whole genome shotgun (WGS) entry which is preliminary data.</text>
</comment>
<evidence type="ECO:0000313" key="4">
    <source>
        <dbReference type="Proteomes" id="UP000580250"/>
    </source>
</evidence>
<sequence length="789" mass="92518">MEASKQNMNQYFIHHQTYASYSPIMNNPINIPQYNQPFCLPNYSGYPYAFPQQMIYYPYSFMPPQSIHPIEQNSTFISENTSLATIEKLLLDTIPDLDGTEGSFEIQKFFKKFKVATEDWSDKKRIKALKSKLSNRAIHAFEKAIANEHSTYSSISQNILSLLIPNEYRDKGHQNNHHGKKIIKEETKNLKEITKEKKILRECHNSPQKKKNLKEHEKIFKNQNIPSFKNKVNIKFEKEEFSKEILEFFDMPINQDSAKEEIEIEKLENEKLLENLGNLGPIIENDLIFEKELNVESLEDSRKEEFCELDEELICSLDGKQDLVSVEIPIPTEIHVFQEIFPLDIPVSHEESVCSEEKECEESEELEVIREEGSEEYVDLEEKESEECLELKEKGSDVSVDLKEKVCEVCDDLKEFGKEDCVDLEEKGSDECVNLKVLGEGGKKRDDLEEISEEKVDEKGILESKLEVFEKDPEKEILPTRDKLEVLKRNENFDEKRNGLRSKLKEAKILRKLRCQDLRKEILSNGLGKDFECESMKRKITGRFFLEVRRCLNFEKLVTMIRVPKLSKNFLKEMNRIISDLKPMNVLQIISVIKQDVMLLSRDAGIEKDWKKRVLELTSVVPLILIKKKKKFFYIHIFFSFLVAFIRFLLRMETIRDKDGQEILPFFTKRYVFSNHFDCIFVVDGVTFHSSESYYMYYKALYSYNYEIAEQILSLKSAALVKNLGSNLPGHNTKKWRKICILVMSIANWYKYNQNPEWEKHFVQQLLPLFFSIVLPMLKSPSLHLLICL</sequence>
<name>A0A6V7UX98_MELEN</name>
<dbReference type="AlphaFoldDB" id="A0A6V7UX98"/>
<feature type="domain" description="NADAR" evidence="2">
    <location>
        <begin position="669"/>
        <end position="761"/>
    </location>
</feature>
<evidence type="ECO:0000313" key="3">
    <source>
        <dbReference type="EMBL" id="CAD2166332.1"/>
    </source>
</evidence>
<gene>
    <name evidence="3" type="ORF">MENT_LOCUS17758</name>
</gene>
<keyword evidence="1" id="KW-0472">Membrane</keyword>
<dbReference type="Proteomes" id="UP000580250">
    <property type="component" value="Unassembled WGS sequence"/>
</dbReference>
<organism evidence="3 4">
    <name type="scientific">Meloidogyne enterolobii</name>
    <name type="common">Root-knot nematode worm</name>
    <name type="synonym">Meloidogyne mayaguensis</name>
    <dbReference type="NCBI Taxonomy" id="390850"/>
    <lineage>
        <taxon>Eukaryota</taxon>
        <taxon>Metazoa</taxon>
        <taxon>Ecdysozoa</taxon>
        <taxon>Nematoda</taxon>
        <taxon>Chromadorea</taxon>
        <taxon>Rhabditida</taxon>
        <taxon>Tylenchina</taxon>
        <taxon>Tylenchomorpha</taxon>
        <taxon>Tylenchoidea</taxon>
        <taxon>Meloidogynidae</taxon>
        <taxon>Meloidogyninae</taxon>
        <taxon>Meloidogyne</taxon>
    </lineage>
</organism>
<proteinExistence type="predicted"/>
<keyword evidence="1" id="KW-1133">Transmembrane helix</keyword>
<dbReference type="Pfam" id="PF08719">
    <property type="entry name" value="NADAR"/>
    <property type="match status" value="1"/>
</dbReference>
<dbReference type="SUPFAM" id="SSF143990">
    <property type="entry name" value="YbiA-like"/>
    <property type="match status" value="1"/>
</dbReference>
<accession>A0A6V7UX98</accession>
<reference evidence="3 4" key="1">
    <citation type="submission" date="2020-08" db="EMBL/GenBank/DDBJ databases">
        <authorList>
            <person name="Koutsovoulos G."/>
            <person name="Danchin GJ E."/>
        </authorList>
    </citation>
    <scope>NUCLEOTIDE SEQUENCE [LARGE SCALE GENOMIC DNA]</scope>
</reference>
<protein>
    <recommendedName>
        <fullName evidence="2">NADAR domain-containing protein</fullName>
    </recommendedName>
</protein>
<dbReference type="InterPro" id="IPR012816">
    <property type="entry name" value="NADAR"/>
</dbReference>